<gene>
    <name evidence="2" type="ORF">L1049_005363</name>
</gene>
<name>A0AAP0X1M0_LIQFO</name>
<keyword evidence="3" id="KW-1185">Reference proteome</keyword>
<dbReference type="InterPro" id="IPR006501">
    <property type="entry name" value="Pectinesterase_inhib_dom"/>
</dbReference>
<sequence>MGKIESLAWLALLCISVIFAQHELSPTASKENTTHSITRTCLKTVLFNLFEDCLRSAVGNSSMDVKGLARMMLELTLATANDTLARITTLLGGVRDPVTKV</sequence>
<comment type="caution">
    <text evidence="2">The sequence shown here is derived from an EMBL/GenBank/DDBJ whole genome shotgun (WGS) entry which is preliminary data.</text>
</comment>
<dbReference type="Gene3D" id="1.20.140.40">
    <property type="entry name" value="Invertase/pectin methylesterase inhibitor family protein"/>
    <property type="match status" value="1"/>
</dbReference>
<accession>A0AAP0X1M0</accession>
<dbReference type="EMBL" id="JBBPBK010000007">
    <property type="protein sequence ID" value="KAK9282445.1"/>
    <property type="molecule type" value="Genomic_DNA"/>
</dbReference>
<feature type="chain" id="PRO_5042869070" evidence="1">
    <location>
        <begin position="21"/>
        <end position="101"/>
    </location>
</feature>
<dbReference type="SUPFAM" id="SSF101148">
    <property type="entry name" value="Plant invertase/pectin methylesterase inhibitor"/>
    <property type="match status" value="1"/>
</dbReference>
<dbReference type="AlphaFoldDB" id="A0AAP0X1M0"/>
<dbReference type="Proteomes" id="UP001415857">
    <property type="component" value="Unassembled WGS sequence"/>
</dbReference>
<dbReference type="InterPro" id="IPR035513">
    <property type="entry name" value="Invertase/methylesterase_inhib"/>
</dbReference>
<organism evidence="2 3">
    <name type="scientific">Liquidambar formosana</name>
    <name type="common">Formosan gum</name>
    <dbReference type="NCBI Taxonomy" id="63359"/>
    <lineage>
        <taxon>Eukaryota</taxon>
        <taxon>Viridiplantae</taxon>
        <taxon>Streptophyta</taxon>
        <taxon>Embryophyta</taxon>
        <taxon>Tracheophyta</taxon>
        <taxon>Spermatophyta</taxon>
        <taxon>Magnoliopsida</taxon>
        <taxon>eudicotyledons</taxon>
        <taxon>Gunneridae</taxon>
        <taxon>Pentapetalae</taxon>
        <taxon>Saxifragales</taxon>
        <taxon>Altingiaceae</taxon>
        <taxon>Liquidambar</taxon>
    </lineage>
</organism>
<evidence type="ECO:0000313" key="2">
    <source>
        <dbReference type="EMBL" id="KAK9282445.1"/>
    </source>
</evidence>
<evidence type="ECO:0000313" key="3">
    <source>
        <dbReference type="Proteomes" id="UP001415857"/>
    </source>
</evidence>
<evidence type="ECO:0000256" key="1">
    <source>
        <dbReference type="SAM" id="SignalP"/>
    </source>
</evidence>
<dbReference type="NCBIfam" id="TIGR01614">
    <property type="entry name" value="PME_inhib"/>
    <property type="match status" value="1"/>
</dbReference>
<keyword evidence="1" id="KW-0732">Signal</keyword>
<reference evidence="2 3" key="1">
    <citation type="journal article" date="2024" name="Plant J.">
        <title>Genome sequences and population genomics reveal climatic adaptation and genomic divergence between two closely related sweetgum species.</title>
        <authorList>
            <person name="Xu W.Q."/>
            <person name="Ren C.Q."/>
            <person name="Zhang X.Y."/>
            <person name="Comes H.P."/>
            <person name="Liu X.H."/>
            <person name="Li Y.G."/>
            <person name="Kettle C.J."/>
            <person name="Jalonen R."/>
            <person name="Gaisberger H."/>
            <person name="Ma Y.Z."/>
            <person name="Qiu Y.X."/>
        </authorList>
    </citation>
    <scope>NUCLEOTIDE SEQUENCE [LARGE SCALE GENOMIC DNA]</scope>
    <source>
        <strain evidence="2">Hangzhou</strain>
    </source>
</reference>
<protein>
    <submittedName>
        <fullName evidence="2">Uncharacterized protein</fullName>
    </submittedName>
</protein>
<feature type="signal peptide" evidence="1">
    <location>
        <begin position="1"/>
        <end position="20"/>
    </location>
</feature>
<proteinExistence type="predicted"/>
<dbReference type="GO" id="GO:0004857">
    <property type="term" value="F:enzyme inhibitor activity"/>
    <property type="evidence" value="ECO:0007669"/>
    <property type="project" value="InterPro"/>
</dbReference>